<feature type="compositionally biased region" description="Polar residues" evidence="1">
    <location>
        <begin position="136"/>
        <end position="145"/>
    </location>
</feature>
<evidence type="ECO:0000313" key="2">
    <source>
        <dbReference type="EMBL" id="CAI2375753.1"/>
    </source>
</evidence>
<feature type="compositionally biased region" description="Basic and acidic residues" evidence="1">
    <location>
        <begin position="319"/>
        <end position="348"/>
    </location>
</feature>
<evidence type="ECO:0000313" key="3">
    <source>
        <dbReference type="Proteomes" id="UP001295684"/>
    </source>
</evidence>
<reference evidence="2" key="1">
    <citation type="submission" date="2023-07" db="EMBL/GenBank/DDBJ databases">
        <authorList>
            <consortium name="AG Swart"/>
            <person name="Singh M."/>
            <person name="Singh A."/>
            <person name="Seah K."/>
            <person name="Emmerich C."/>
        </authorList>
    </citation>
    <scope>NUCLEOTIDE SEQUENCE</scope>
    <source>
        <strain evidence="2">DP1</strain>
    </source>
</reference>
<accession>A0AAD1XN69</accession>
<dbReference type="EMBL" id="CAMPGE010017257">
    <property type="protein sequence ID" value="CAI2375753.1"/>
    <property type="molecule type" value="Genomic_DNA"/>
</dbReference>
<organism evidence="2 3">
    <name type="scientific">Euplotes crassus</name>
    <dbReference type="NCBI Taxonomy" id="5936"/>
    <lineage>
        <taxon>Eukaryota</taxon>
        <taxon>Sar</taxon>
        <taxon>Alveolata</taxon>
        <taxon>Ciliophora</taxon>
        <taxon>Intramacronucleata</taxon>
        <taxon>Spirotrichea</taxon>
        <taxon>Hypotrichia</taxon>
        <taxon>Euplotida</taxon>
        <taxon>Euplotidae</taxon>
        <taxon>Moneuplotes</taxon>
    </lineage>
</organism>
<dbReference type="AlphaFoldDB" id="A0AAD1XN69"/>
<dbReference type="Proteomes" id="UP001295684">
    <property type="component" value="Unassembled WGS sequence"/>
</dbReference>
<protein>
    <submittedName>
        <fullName evidence="2">Uncharacterized protein</fullName>
    </submittedName>
</protein>
<feature type="region of interest" description="Disordered" evidence="1">
    <location>
        <begin position="108"/>
        <end position="154"/>
    </location>
</feature>
<feature type="region of interest" description="Disordered" evidence="1">
    <location>
        <begin position="45"/>
        <end position="67"/>
    </location>
</feature>
<feature type="compositionally biased region" description="Polar residues" evidence="1">
    <location>
        <begin position="352"/>
        <end position="363"/>
    </location>
</feature>
<proteinExistence type="predicted"/>
<comment type="caution">
    <text evidence="2">The sequence shown here is derived from an EMBL/GenBank/DDBJ whole genome shotgun (WGS) entry which is preliminary data.</text>
</comment>
<feature type="compositionally biased region" description="Basic and acidic residues" evidence="1">
    <location>
        <begin position="111"/>
        <end position="135"/>
    </location>
</feature>
<evidence type="ECO:0000256" key="1">
    <source>
        <dbReference type="SAM" id="MobiDB-lite"/>
    </source>
</evidence>
<keyword evidence="3" id="KW-1185">Reference proteome</keyword>
<sequence>MDFSLEVISRKLSVKNPKKTHKKEIPRPITIQNDHSNTCDNVALPTQNSKDSSRIDISNHKPQKPLETNTKNMCIEAQDFEDVYESSYIDQLHNLNQNPRTMKNAHTSINDCEKKSFSDKRTPQSPYDRTDRTDSFDITSQSQGRNRAKEGQEGILIQTANFEQNKLDTESKTSNENPRLISKELKGIKSIEMKYLYDMLTTDAPINKSIIIRHHNGDLCNNIKKCVRIERNSVTISKECAYKNQTVESKQLGINGRYIKWLKNKKQNMASDNTSAFISFPKKNMYQPTFRSSNAENRENDMIYIEANETFNQYTSRPTRKDKVEQHRKELNQTDPIEHGDTSSENSHKNFAPNSLSQPRYSKISQNITVEEYKTKYKQKYSSEYELDDSEDMIQVKDPDSDVKKVFTGDKLSLGTEGMKNYLNFTLMKTPPGKWGRKTSQGKSSNHNRTECGFYKSPVYSSTKVGKHKRALSLTGNPLDPKILKYRELKLLQEEQSKKENKSFFSKISKQFSEASKLHFGDNPGRRINTSHLRLQARRPMSNETAFSQIIDQKIDLFNLNNGDASNLLNKTVRLDNKNLFGIINRINPQSEVLSFPKNLKEPYKLLQCSQLIRGNRSSSFKRNMIQKESIKSFKNFASKPIYRPSGKDFKVKSQLPQSFQLNSPKTPNNYNQRFGNQKVKPKKESLLPFSALDIDPRTKIVNQKRLSTAKRMKRDPSGEIKKGQNEANIDDEDAPSFLTFKASTFRPLTSEPFHKKHVKMTRRGVPIYKFSATKPSNDCNPCDSKNMENSVMTPKNLLHAAYGNQS</sequence>
<name>A0AAD1XN69_EUPCR</name>
<gene>
    <name evidence="2" type="ORF">ECRASSUSDP1_LOCUS17117</name>
</gene>
<feature type="region of interest" description="Disordered" evidence="1">
    <location>
        <begin position="314"/>
        <end position="363"/>
    </location>
</feature>